<dbReference type="GO" id="GO:0006508">
    <property type="term" value="P:proteolysis"/>
    <property type="evidence" value="ECO:0007669"/>
    <property type="project" value="UniProtKB-KW"/>
</dbReference>
<dbReference type="InterPro" id="IPR032525">
    <property type="entry name" value="Peptidase_U32_C"/>
</dbReference>
<dbReference type="Pfam" id="PF16325">
    <property type="entry name" value="Peptidase_U32_C"/>
    <property type="match status" value="1"/>
</dbReference>
<comment type="caution">
    <text evidence="5">The sequence shown here is derived from an EMBL/GenBank/DDBJ whole genome shotgun (WGS) entry which is preliminary data.</text>
</comment>
<proteinExistence type="inferred from homology"/>
<dbReference type="Proteomes" id="UP000294221">
    <property type="component" value="Unassembled WGS sequence"/>
</dbReference>
<dbReference type="EMBL" id="RYUN01000006">
    <property type="protein sequence ID" value="RYQ21879.1"/>
    <property type="molecule type" value="Genomic_DNA"/>
</dbReference>
<organism evidence="5 6">
    <name type="scientific">Bifidobacterium pseudolongum subsp. pseudolongum</name>
    <dbReference type="NCBI Taxonomy" id="31954"/>
    <lineage>
        <taxon>Bacteria</taxon>
        <taxon>Bacillati</taxon>
        <taxon>Actinomycetota</taxon>
        <taxon>Actinomycetes</taxon>
        <taxon>Bifidobacteriales</taxon>
        <taxon>Bifidobacteriaceae</taxon>
        <taxon>Bifidobacterium</taxon>
    </lineage>
</organism>
<comment type="similarity">
    <text evidence="3">Belongs to the peptidase U32 family.</text>
</comment>
<dbReference type="Gene3D" id="2.40.30.10">
    <property type="entry name" value="Translation factors"/>
    <property type="match status" value="1"/>
</dbReference>
<dbReference type="InterPro" id="IPR051454">
    <property type="entry name" value="RNA/ubiquinone_mod_enzymes"/>
</dbReference>
<gene>
    <name evidence="5" type="ORF">PG2054B_0361</name>
</gene>
<name>A0A4Q5ABY0_9BIFI</name>
<dbReference type="Pfam" id="PF01136">
    <property type="entry name" value="Peptidase_U32"/>
    <property type="match status" value="1"/>
</dbReference>
<dbReference type="PROSITE" id="PS01276">
    <property type="entry name" value="PEPTIDASE_U32"/>
    <property type="match status" value="1"/>
</dbReference>
<dbReference type="AlphaFoldDB" id="A0A4Q5ABY0"/>
<evidence type="ECO:0000313" key="5">
    <source>
        <dbReference type="EMBL" id="RYQ21879.1"/>
    </source>
</evidence>
<evidence type="ECO:0000256" key="3">
    <source>
        <dbReference type="ARBA" id="ARBA00038374"/>
    </source>
</evidence>
<evidence type="ECO:0000259" key="4">
    <source>
        <dbReference type="Pfam" id="PF16325"/>
    </source>
</evidence>
<dbReference type="PANTHER" id="PTHR30217">
    <property type="entry name" value="PEPTIDASE U32 FAMILY"/>
    <property type="match status" value="1"/>
</dbReference>
<protein>
    <submittedName>
        <fullName evidence="5">Protease or peptidase</fullName>
    </submittedName>
</protein>
<evidence type="ECO:0000256" key="2">
    <source>
        <dbReference type="ARBA" id="ARBA00022801"/>
    </source>
</evidence>
<dbReference type="GO" id="GO:0008233">
    <property type="term" value="F:peptidase activity"/>
    <property type="evidence" value="ECO:0007669"/>
    <property type="project" value="UniProtKB-KW"/>
</dbReference>
<keyword evidence="1 5" id="KW-0645">Protease</keyword>
<feature type="domain" description="Peptidase family U32 C-terminal" evidence="4">
    <location>
        <begin position="412"/>
        <end position="497"/>
    </location>
</feature>
<reference evidence="5 6" key="1">
    <citation type="submission" date="2018-12" db="EMBL/GenBank/DDBJ databases">
        <title>Unveiling genomic diversity among members of the Bifidobacterium pseudolongum species, a widely distributed gut commensal of the animal kingdom.</title>
        <authorList>
            <person name="Lugli G.A."/>
            <person name="Duranti S."/>
            <person name="Albert K."/>
            <person name="Mancabelli L."/>
            <person name="Napoli S."/>
            <person name="Viappiani A."/>
            <person name="Anzalone R."/>
            <person name="Longhi G."/>
            <person name="Milani C."/>
            <person name="Turroni F."/>
            <person name="Alessandri G."/>
            <person name="Sela D.A."/>
            <person name="Van Sinderen D."/>
            <person name="Ventura M."/>
        </authorList>
    </citation>
    <scope>NUCLEOTIDE SEQUENCE [LARGE SCALE GENOMIC DNA]</scope>
    <source>
        <strain evidence="5 6">2054B</strain>
    </source>
</reference>
<evidence type="ECO:0000256" key="1">
    <source>
        <dbReference type="ARBA" id="ARBA00022670"/>
    </source>
</evidence>
<evidence type="ECO:0000313" key="6">
    <source>
        <dbReference type="Proteomes" id="UP000294221"/>
    </source>
</evidence>
<keyword evidence="2" id="KW-0378">Hydrolase</keyword>
<accession>A0A4Q5ABY0</accession>
<dbReference type="InterPro" id="IPR001539">
    <property type="entry name" value="Peptidase_U32"/>
</dbReference>
<sequence length="508" mass="56423">MIKRRSKPEVLAPAGNLRGLMTAVDYGADAVYCGGKAFGMRSAPRNLSIDDFTQGACYAHERGARVYVTLNILPRNNEITAIERYIEQLRGTGVDALIVTDIGVLMMARRIAPELELHVSTQAGVTNYAAANALYELGARRVVLAREMDLQAVRDIRANIPDDLDIETFVHGSMCMAFSGRCLISNYLTGRDGNHGECAQPCRWKYSLVEEKRPGQVFPIEETAQGIYLFNSQDMNMMEHLDDLIDSGATSLKIEGRSKSAYYVAAMTNAYKSAVNAYMVQRGFEDADGNELKPFRDRVIRAGEEGAQDAAEPDSIMLHADEAFAGMPNWDSAVDEGELSNRQARRTGLERQAEYAEDAGWKHAAVHPAPPVELPDWLREEPGKVAHRDYSTGFYYPEQKVTQNTDRSAYFRDWLVVGEALEWTPEDGGRLTIMSRNKIEPGQLVEILLPGEAPLQYIVPSEGLRDAEGEPVELINHPARVFSLPMPVEVPVNAALRSRTKRPTLKAE</sequence>
<dbReference type="PANTHER" id="PTHR30217:SF6">
    <property type="entry name" value="TRNA HYDROXYLATION PROTEIN P"/>
    <property type="match status" value="1"/>
</dbReference>